<evidence type="ECO:0000256" key="1">
    <source>
        <dbReference type="SAM" id="MobiDB-lite"/>
    </source>
</evidence>
<proteinExistence type="predicted"/>
<dbReference type="EMBL" id="UINC01001102">
    <property type="protein sequence ID" value="SUZ70799.1"/>
    <property type="molecule type" value="Genomic_DNA"/>
</dbReference>
<feature type="region of interest" description="Disordered" evidence="1">
    <location>
        <begin position="27"/>
        <end position="47"/>
    </location>
</feature>
<protein>
    <submittedName>
        <fullName evidence="3">Uncharacterized protein</fullName>
    </submittedName>
</protein>
<organism evidence="3">
    <name type="scientific">marine metagenome</name>
    <dbReference type="NCBI Taxonomy" id="408172"/>
    <lineage>
        <taxon>unclassified sequences</taxon>
        <taxon>metagenomes</taxon>
        <taxon>ecological metagenomes</taxon>
    </lineage>
</organism>
<keyword evidence="2" id="KW-1133">Transmembrane helix</keyword>
<accession>A0A381PXU9</accession>
<keyword evidence="2" id="KW-0472">Membrane</keyword>
<feature type="transmembrane region" description="Helical" evidence="2">
    <location>
        <begin position="6"/>
        <end position="24"/>
    </location>
</feature>
<dbReference type="AlphaFoldDB" id="A0A381PXU9"/>
<feature type="compositionally biased region" description="Basic and acidic residues" evidence="1">
    <location>
        <begin position="32"/>
        <end position="47"/>
    </location>
</feature>
<evidence type="ECO:0000313" key="3">
    <source>
        <dbReference type="EMBL" id="SUZ70799.1"/>
    </source>
</evidence>
<evidence type="ECO:0000256" key="2">
    <source>
        <dbReference type="SAM" id="Phobius"/>
    </source>
</evidence>
<keyword evidence="2" id="KW-0812">Transmembrane</keyword>
<name>A0A381PXU9_9ZZZZ</name>
<sequence length="186" mass="20581">MDDGLIQVLVIAVFVILSMMDGAARKRRKKAQTSEHLPESPPQTREEIAAWLAKDDDLGEAAESPEPMALKWEGIATLARREVPGREADPVRGPATVDADAILHEKHTEVAVPSRPLPAKRPHEFVLHSPELAARPQKELRRAQKRRDLLSGVKDGAKNSLREAIILAEVLSPPVVLRDPGWKPQF</sequence>
<gene>
    <name evidence="3" type="ORF">METZ01_LOCUS23653</name>
</gene>
<reference evidence="3" key="1">
    <citation type="submission" date="2018-05" db="EMBL/GenBank/DDBJ databases">
        <authorList>
            <person name="Lanie J.A."/>
            <person name="Ng W.-L."/>
            <person name="Kazmierczak K.M."/>
            <person name="Andrzejewski T.M."/>
            <person name="Davidsen T.M."/>
            <person name="Wayne K.J."/>
            <person name="Tettelin H."/>
            <person name="Glass J.I."/>
            <person name="Rusch D."/>
            <person name="Podicherti R."/>
            <person name="Tsui H.-C.T."/>
            <person name="Winkler M.E."/>
        </authorList>
    </citation>
    <scope>NUCLEOTIDE SEQUENCE</scope>
</reference>